<keyword evidence="1" id="KW-1133">Transmembrane helix</keyword>
<dbReference type="RefSeq" id="WP_201365053.1">
    <property type="nucleotide sequence ID" value="NZ_BNJJ01000017.1"/>
</dbReference>
<dbReference type="PROSITE" id="PS51186">
    <property type="entry name" value="GNAT"/>
    <property type="match status" value="1"/>
</dbReference>
<evidence type="ECO:0000256" key="1">
    <source>
        <dbReference type="SAM" id="Phobius"/>
    </source>
</evidence>
<keyword evidence="1" id="KW-0472">Membrane</keyword>
<keyword evidence="1" id="KW-0812">Transmembrane</keyword>
<dbReference type="EMBL" id="BNJJ01000017">
    <property type="protein sequence ID" value="GHO87493.1"/>
    <property type="molecule type" value="Genomic_DNA"/>
</dbReference>
<evidence type="ECO:0000313" key="3">
    <source>
        <dbReference type="EMBL" id="GHO87493.1"/>
    </source>
</evidence>
<dbReference type="SUPFAM" id="SSF55729">
    <property type="entry name" value="Acyl-CoA N-acyltransferases (Nat)"/>
    <property type="match status" value="1"/>
</dbReference>
<reference evidence="3 4" key="1">
    <citation type="journal article" date="2021" name="Int. J. Syst. Evol. Microbiol.">
        <title>Reticulibacter mediterranei gen. nov., sp. nov., within the new family Reticulibacteraceae fam. nov., and Ktedonospora formicarum gen. nov., sp. nov., Ktedonobacter robiniae sp. nov., Dictyobacter formicarum sp. nov. and Dictyobacter arantiisoli sp. nov., belonging to the class Ktedonobacteria.</title>
        <authorList>
            <person name="Yabe S."/>
            <person name="Zheng Y."/>
            <person name="Wang C.M."/>
            <person name="Sakai Y."/>
            <person name="Abe K."/>
            <person name="Yokota A."/>
            <person name="Donadio S."/>
            <person name="Cavaletti L."/>
            <person name="Monciardini P."/>
        </authorList>
    </citation>
    <scope>NUCLEOTIDE SEQUENCE [LARGE SCALE GENOMIC DNA]</scope>
    <source>
        <strain evidence="3 4">SOSP1-9</strain>
    </source>
</reference>
<feature type="transmembrane region" description="Helical" evidence="1">
    <location>
        <begin position="25"/>
        <end position="43"/>
    </location>
</feature>
<sequence length="92" mass="10038">MYRKIGFDEDGLWHHYLGWWNGDPVATTSLFLGAGVAGIYFVFTLPAARCQGIGAAITLAALQDASRRGYRVGVLGSSSMGYSVYQRLGFQE</sequence>
<organism evidence="3 4">
    <name type="scientific">Dictyobacter formicarum</name>
    <dbReference type="NCBI Taxonomy" id="2778368"/>
    <lineage>
        <taxon>Bacteria</taxon>
        <taxon>Bacillati</taxon>
        <taxon>Chloroflexota</taxon>
        <taxon>Ktedonobacteria</taxon>
        <taxon>Ktedonobacterales</taxon>
        <taxon>Dictyobacteraceae</taxon>
        <taxon>Dictyobacter</taxon>
    </lineage>
</organism>
<accession>A0ABQ3VNV8</accession>
<keyword evidence="4" id="KW-1185">Reference proteome</keyword>
<gene>
    <name evidence="3" type="ORF">KSZ_54990</name>
</gene>
<feature type="domain" description="N-acetyltransferase" evidence="2">
    <location>
        <begin position="1"/>
        <end position="92"/>
    </location>
</feature>
<proteinExistence type="predicted"/>
<name>A0ABQ3VNV8_9CHLR</name>
<dbReference type="Gene3D" id="3.40.630.30">
    <property type="match status" value="1"/>
</dbReference>
<dbReference type="InterPro" id="IPR000182">
    <property type="entry name" value="GNAT_dom"/>
</dbReference>
<evidence type="ECO:0000313" key="4">
    <source>
        <dbReference type="Proteomes" id="UP000635565"/>
    </source>
</evidence>
<dbReference type="InterPro" id="IPR016181">
    <property type="entry name" value="Acyl_CoA_acyltransferase"/>
</dbReference>
<evidence type="ECO:0000259" key="2">
    <source>
        <dbReference type="PROSITE" id="PS51186"/>
    </source>
</evidence>
<comment type="caution">
    <text evidence="3">The sequence shown here is derived from an EMBL/GenBank/DDBJ whole genome shotgun (WGS) entry which is preliminary data.</text>
</comment>
<dbReference type="Pfam" id="PF00583">
    <property type="entry name" value="Acetyltransf_1"/>
    <property type="match status" value="1"/>
</dbReference>
<protein>
    <recommendedName>
        <fullName evidence="2">N-acetyltransferase domain-containing protein</fullName>
    </recommendedName>
</protein>
<dbReference type="Proteomes" id="UP000635565">
    <property type="component" value="Unassembled WGS sequence"/>
</dbReference>